<name>A0A377HLM4_GRIHO</name>
<proteinExistence type="predicted"/>
<dbReference type="EMBL" id="UGHD01000002">
    <property type="protein sequence ID" value="STO57141.1"/>
    <property type="molecule type" value="Genomic_DNA"/>
</dbReference>
<dbReference type="Proteomes" id="UP000254512">
    <property type="component" value="Unassembled WGS sequence"/>
</dbReference>
<protein>
    <recommendedName>
        <fullName evidence="3">Antibiotic biosynthesis monooxygenase</fullName>
    </recommendedName>
</protein>
<dbReference type="Gene3D" id="3.30.70.100">
    <property type="match status" value="1"/>
</dbReference>
<dbReference type="SUPFAM" id="SSF54909">
    <property type="entry name" value="Dimeric alpha+beta barrel"/>
    <property type="match status" value="1"/>
</dbReference>
<evidence type="ECO:0008006" key="3">
    <source>
        <dbReference type="Google" id="ProtNLM"/>
    </source>
</evidence>
<dbReference type="InterPro" id="IPR011008">
    <property type="entry name" value="Dimeric_a/b-barrel"/>
</dbReference>
<dbReference type="GeneID" id="58894986"/>
<dbReference type="RefSeq" id="WP_005505999.1">
    <property type="nucleotide sequence ID" value="NZ_CABMOB010000001.1"/>
</dbReference>
<dbReference type="AlphaFoldDB" id="A0A377HLM4"/>
<dbReference type="KEGG" id="gho:AL542_03650"/>
<gene>
    <name evidence="1" type="ORF">NCTC11645_01525</name>
</gene>
<evidence type="ECO:0000313" key="2">
    <source>
        <dbReference type="Proteomes" id="UP000254512"/>
    </source>
</evidence>
<dbReference type="STRING" id="673.AL542_03650"/>
<sequence length="105" mass="12022">MENVIEIVQFKLKEGTDTAQFLADSEATLSFITKSEGFLYRSLSLNEETLQWTDVTYWKTMENAKAAFDDFMKHEQAQQMVSHIEENSVVMSHGVVKMDAMSKCT</sequence>
<reference evidence="1 2" key="1">
    <citation type="submission" date="2018-06" db="EMBL/GenBank/DDBJ databases">
        <authorList>
            <consortium name="Pathogen Informatics"/>
            <person name="Doyle S."/>
        </authorList>
    </citation>
    <scope>NUCLEOTIDE SEQUENCE [LARGE SCALE GENOMIC DNA]</scope>
    <source>
        <strain evidence="1 2">NCTC11645</strain>
    </source>
</reference>
<organism evidence="1 2">
    <name type="scientific">Grimontia hollisae</name>
    <name type="common">Vibrio hollisae</name>
    <dbReference type="NCBI Taxonomy" id="673"/>
    <lineage>
        <taxon>Bacteria</taxon>
        <taxon>Pseudomonadati</taxon>
        <taxon>Pseudomonadota</taxon>
        <taxon>Gammaproteobacteria</taxon>
        <taxon>Vibrionales</taxon>
        <taxon>Vibrionaceae</taxon>
        <taxon>Grimontia</taxon>
    </lineage>
</organism>
<evidence type="ECO:0000313" key="1">
    <source>
        <dbReference type="EMBL" id="STO57141.1"/>
    </source>
</evidence>
<accession>A0A377HLM4</accession>